<sequence>MTVCYFLQASRSSQIFDISLPGESDGSIKYHTTIAPARSFRPTTLALPGLVEPQTHVCELYSPNWVVFQPNIVIDAKLGCLWHISLCLPELCSQIADLSTCTQVALKRTKGKHVLLKILLEKTKQEKPPLDKLQDCFSHINNVYRDWVEAELQTLSAMPPNAPLSTKPVTPARVLIDQNDMYTEIFQKLDSEKELRKLEWIIISYITSLSEYSISAQHGINELLVTTLARQHKFTALQQMLQYGVISNSKPLACLLLSLGNMHPSASQMALDMLARINAKEEIQEVLISQGQILAALKIAEDNANPRKFLSAATKNTDLHSVLVHFRNNPNFAEVFKK</sequence>
<protein>
    <recommendedName>
        <fullName evidence="1">Mic1 domain-containing protein</fullName>
    </recommendedName>
</protein>
<name>A0AAV8YDC4_9CUCU</name>
<evidence type="ECO:0000313" key="3">
    <source>
        <dbReference type="Proteomes" id="UP001162162"/>
    </source>
</evidence>
<gene>
    <name evidence="2" type="ORF">NQ318_013526</name>
</gene>
<feature type="domain" description="Mic1" evidence="1">
    <location>
        <begin position="108"/>
        <end position="327"/>
    </location>
</feature>
<accession>A0AAV8YDC4</accession>
<dbReference type="PANTHER" id="PTHR12897:SF4">
    <property type="entry name" value="REGULATOR OF MON1-CCZ1 COMPLEX"/>
    <property type="match status" value="1"/>
</dbReference>
<dbReference type="AlphaFoldDB" id="A0AAV8YDC4"/>
<proteinExistence type="predicted"/>
<dbReference type="GO" id="GO:0035658">
    <property type="term" value="C:Mon1-Ccz1 complex"/>
    <property type="evidence" value="ECO:0007669"/>
    <property type="project" value="InterPro"/>
</dbReference>
<dbReference type="InterPro" id="IPR040371">
    <property type="entry name" value="RMC1"/>
</dbReference>
<evidence type="ECO:0000259" key="1">
    <source>
        <dbReference type="Pfam" id="PF07035"/>
    </source>
</evidence>
<dbReference type="GO" id="GO:0010506">
    <property type="term" value="P:regulation of autophagy"/>
    <property type="evidence" value="ECO:0007669"/>
    <property type="project" value="InterPro"/>
</dbReference>
<dbReference type="Pfam" id="PF07035">
    <property type="entry name" value="RMC1_C"/>
    <property type="match status" value="1"/>
</dbReference>
<reference evidence="2" key="1">
    <citation type="journal article" date="2023" name="Insect Mol. Biol.">
        <title>Genome sequencing provides insights into the evolution of gene families encoding plant cell wall-degrading enzymes in longhorned beetles.</title>
        <authorList>
            <person name="Shin N.R."/>
            <person name="Okamura Y."/>
            <person name="Kirsch R."/>
            <person name="Pauchet Y."/>
        </authorList>
    </citation>
    <scope>NUCLEOTIDE SEQUENCE</scope>
    <source>
        <strain evidence="2">AMC_N1</strain>
    </source>
</reference>
<keyword evidence="3" id="KW-1185">Reference proteome</keyword>
<dbReference type="InterPro" id="IPR009755">
    <property type="entry name" value="RMC1_C"/>
</dbReference>
<organism evidence="2 3">
    <name type="scientific">Aromia moschata</name>
    <dbReference type="NCBI Taxonomy" id="1265417"/>
    <lineage>
        <taxon>Eukaryota</taxon>
        <taxon>Metazoa</taxon>
        <taxon>Ecdysozoa</taxon>
        <taxon>Arthropoda</taxon>
        <taxon>Hexapoda</taxon>
        <taxon>Insecta</taxon>
        <taxon>Pterygota</taxon>
        <taxon>Neoptera</taxon>
        <taxon>Endopterygota</taxon>
        <taxon>Coleoptera</taxon>
        <taxon>Polyphaga</taxon>
        <taxon>Cucujiformia</taxon>
        <taxon>Chrysomeloidea</taxon>
        <taxon>Cerambycidae</taxon>
        <taxon>Cerambycinae</taxon>
        <taxon>Callichromatini</taxon>
        <taxon>Aromia</taxon>
    </lineage>
</organism>
<dbReference type="GO" id="GO:0031902">
    <property type="term" value="C:late endosome membrane"/>
    <property type="evidence" value="ECO:0007669"/>
    <property type="project" value="TreeGrafter"/>
</dbReference>
<dbReference type="PANTHER" id="PTHR12897">
    <property type="entry name" value="COLON CANCER-ASSOCIATED PROTEIN MIC1"/>
    <property type="match status" value="1"/>
</dbReference>
<comment type="caution">
    <text evidence="2">The sequence shown here is derived from an EMBL/GenBank/DDBJ whole genome shotgun (WGS) entry which is preliminary data.</text>
</comment>
<feature type="non-terminal residue" evidence="2">
    <location>
        <position position="338"/>
    </location>
</feature>
<evidence type="ECO:0000313" key="2">
    <source>
        <dbReference type="EMBL" id="KAJ8948872.1"/>
    </source>
</evidence>
<dbReference type="Proteomes" id="UP001162162">
    <property type="component" value="Unassembled WGS sequence"/>
</dbReference>
<dbReference type="GO" id="GO:0005765">
    <property type="term" value="C:lysosomal membrane"/>
    <property type="evidence" value="ECO:0007669"/>
    <property type="project" value="TreeGrafter"/>
</dbReference>
<dbReference type="EMBL" id="JAPWTK010000129">
    <property type="protein sequence ID" value="KAJ8948872.1"/>
    <property type="molecule type" value="Genomic_DNA"/>
</dbReference>